<accession>A0ABP8ZAF5</accession>
<comment type="caution">
    <text evidence="1">The sequence shown here is derived from an EMBL/GenBank/DDBJ whole genome shotgun (WGS) entry which is preliminary data.</text>
</comment>
<dbReference type="RefSeq" id="WP_345481560.1">
    <property type="nucleotide sequence ID" value="NZ_BAABLP010000005.1"/>
</dbReference>
<dbReference type="Proteomes" id="UP001500121">
    <property type="component" value="Unassembled WGS sequence"/>
</dbReference>
<name>A0ABP8ZAF5_9MICO</name>
<protein>
    <submittedName>
        <fullName evidence="1">Uncharacterized protein</fullName>
    </submittedName>
</protein>
<proteinExistence type="predicted"/>
<organism evidence="1 2">
    <name type="scientific">Amnibacterium soli</name>
    <dbReference type="NCBI Taxonomy" id="1282736"/>
    <lineage>
        <taxon>Bacteria</taxon>
        <taxon>Bacillati</taxon>
        <taxon>Actinomycetota</taxon>
        <taxon>Actinomycetes</taxon>
        <taxon>Micrococcales</taxon>
        <taxon>Microbacteriaceae</taxon>
        <taxon>Amnibacterium</taxon>
    </lineage>
</organism>
<keyword evidence="2" id="KW-1185">Reference proteome</keyword>
<dbReference type="EMBL" id="BAABLP010000005">
    <property type="protein sequence ID" value="GAA4751301.1"/>
    <property type="molecule type" value="Genomic_DNA"/>
</dbReference>
<evidence type="ECO:0000313" key="1">
    <source>
        <dbReference type="EMBL" id="GAA4751301.1"/>
    </source>
</evidence>
<evidence type="ECO:0000313" key="2">
    <source>
        <dbReference type="Proteomes" id="UP001500121"/>
    </source>
</evidence>
<reference evidence="2" key="1">
    <citation type="journal article" date="2019" name="Int. J. Syst. Evol. Microbiol.">
        <title>The Global Catalogue of Microorganisms (GCM) 10K type strain sequencing project: providing services to taxonomists for standard genome sequencing and annotation.</title>
        <authorList>
            <consortium name="The Broad Institute Genomics Platform"/>
            <consortium name="The Broad Institute Genome Sequencing Center for Infectious Disease"/>
            <person name="Wu L."/>
            <person name="Ma J."/>
        </authorList>
    </citation>
    <scope>NUCLEOTIDE SEQUENCE [LARGE SCALE GENOMIC DNA]</scope>
    <source>
        <strain evidence="2">JCM 19015</strain>
    </source>
</reference>
<gene>
    <name evidence="1" type="ORF">GCM10025783_24810</name>
</gene>
<sequence>MCLDEPPGFTLAAVMIALDEDAARDWLDRWRAAPPQLRTLMESDVAVAAAVRTRNDLGRRNERRRFQEIVERGDL</sequence>